<proteinExistence type="predicted"/>
<comment type="caution">
    <text evidence="1">The sequence shown here is derived from an EMBL/GenBank/DDBJ whole genome shotgun (WGS) entry which is preliminary data.</text>
</comment>
<accession>A0ABR3PXP8</accession>
<keyword evidence="2" id="KW-1185">Reference proteome</keyword>
<dbReference type="EMBL" id="JBBXJM010000005">
    <property type="protein sequence ID" value="KAL1407219.1"/>
    <property type="molecule type" value="Genomic_DNA"/>
</dbReference>
<protein>
    <recommendedName>
        <fullName evidence="3">37S ribosomal protein mrp10, mitochondrial</fullName>
    </recommendedName>
</protein>
<dbReference type="Proteomes" id="UP001565368">
    <property type="component" value="Unassembled WGS sequence"/>
</dbReference>
<dbReference type="RefSeq" id="XP_069207163.1">
    <property type="nucleotide sequence ID" value="XM_069355092.1"/>
</dbReference>
<name>A0ABR3PXP8_9TREE</name>
<organism evidence="1 2">
    <name type="scientific">Vanrija albida</name>
    <dbReference type="NCBI Taxonomy" id="181172"/>
    <lineage>
        <taxon>Eukaryota</taxon>
        <taxon>Fungi</taxon>
        <taxon>Dikarya</taxon>
        <taxon>Basidiomycota</taxon>
        <taxon>Agaricomycotina</taxon>
        <taxon>Tremellomycetes</taxon>
        <taxon>Trichosporonales</taxon>
        <taxon>Trichosporonaceae</taxon>
        <taxon>Vanrija</taxon>
    </lineage>
</organism>
<dbReference type="GeneID" id="95987679"/>
<evidence type="ECO:0008006" key="3">
    <source>
        <dbReference type="Google" id="ProtNLM"/>
    </source>
</evidence>
<sequence>MVFRYKVRPTKQIAEAPCSPELMTLLSCFATTGDLRAGQEGAQGCAQAARTLHACMAKPPRNRGKGQPSINFLLSKVR</sequence>
<gene>
    <name evidence="1" type="ORF">Q8F55_006636</name>
</gene>
<evidence type="ECO:0000313" key="2">
    <source>
        <dbReference type="Proteomes" id="UP001565368"/>
    </source>
</evidence>
<evidence type="ECO:0000313" key="1">
    <source>
        <dbReference type="EMBL" id="KAL1407219.1"/>
    </source>
</evidence>
<reference evidence="1 2" key="1">
    <citation type="submission" date="2023-08" db="EMBL/GenBank/DDBJ databases">
        <title>Annotated Genome Sequence of Vanrija albida AlHP1.</title>
        <authorList>
            <person name="Herzog R."/>
        </authorList>
    </citation>
    <scope>NUCLEOTIDE SEQUENCE [LARGE SCALE GENOMIC DNA]</scope>
    <source>
        <strain evidence="1 2">AlHP1</strain>
    </source>
</reference>